<name>A0A6J7QV62_9ZZZZ</name>
<dbReference type="SUPFAM" id="SSF53901">
    <property type="entry name" value="Thiolase-like"/>
    <property type="match status" value="1"/>
</dbReference>
<dbReference type="PANTHER" id="PTHR42870">
    <property type="entry name" value="ACETYL-COA C-ACETYLTRANSFERASE"/>
    <property type="match status" value="1"/>
</dbReference>
<dbReference type="AlphaFoldDB" id="A0A6J7QV62"/>
<proteinExistence type="predicted"/>
<evidence type="ECO:0000313" key="1">
    <source>
        <dbReference type="EMBL" id="CAB4879672.1"/>
    </source>
</evidence>
<dbReference type="GO" id="GO:0016746">
    <property type="term" value="F:acyltransferase activity"/>
    <property type="evidence" value="ECO:0007669"/>
    <property type="project" value="InterPro"/>
</dbReference>
<dbReference type="Gene3D" id="2.40.50.840">
    <property type="match status" value="1"/>
</dbReference>
<dbReference type="Gene3D" id="3.40.47.10">
    <property type="match status" value="1"/>
</dbReference>
<organism evidence="2">
    <name type="scientific">freshwater metagenome</name>
    <dbReference type="NCBI Taxonomy" id="449393"/>
    <lineage>
        <taxon>unclassified sequences</taxon>
        <taxon>metagenomes</taxon>
        <taxon>ecological metagenomes</taxon>
    </lineage>
</organism>
<sequence>MGTGRDPRSPCLIGVAHHTWHADDVGDLGAPEPLEMWELVARQAGEDAGTPEIFSELERLDVVYSQSWQYDNPVARLSERLGATPATGIYSGIGGSVPQTLLNGAATSILQGELDVAMVVGAEALATIRRLKKNDQRPNWSYPPAEKQPFPMDIPYHPAEISHSIFQAYLTFALFDNARRAHQQHSTTEYATELGELMAPMSEIAATNPDAWFPTARTPSEISQPSASNRMVAFPYTKLMTAIMDVDMAAALILVSDEKADRLGVPQEKRVYLRSWASATDPFYVGERRDLWRSPAMKAVTSSVLAQGGNSIDDVAHFDFYSCFASSLGFALDAAGLDQKEFSSPLRSRSLSVTGGLPYHGGPGSNYMTHSLATMAQRLRNDPDSLGYVSGVGMHMTKHVGALWSATPGPVSPPNLPAIQDKTAQDLEVVTLRESFTGSAQVATYSILHGREGTPEWGALVCDLADGSRCYARLEDPDSLVFAEDNELIGTTVLLSPDETGVTHASLVS</sequence>
<protein>
    <submittedName>
        <fullName evidence="2">Unannotated protein</fullName>
    </submittedName>
</protein>
<dbReference type="InterPro" id="IPR016039">
    <property type="entry name" value="Thiolase-like"/>
</dbReference>
<accession>A0A6J7QV62</accession>
<evidence type="ECO:0000313" key="2">
    <source>
        <dbReference type="EMBL" id="CAB5020519.1"/>
    </source>
</evidence>
<dbReference type="PANTHER" id="PTHR42870:SF2">
    <property type="entry name" value="LIPID-TRANSFER PROTEIN, PUTATIVE-RELATED"/>
    <property type="match status" value="1"/>
</dbReference>
<reference evidence="2" key="1">
    <citation type="submission" date="2020-05" db="EMBL/GenBank/DDBJ databases">
        <authorList>
            <person name="Chiriac C."/>
            <person name="Salcher M."/>
            <person name="Ghai R."/>
            <person name="Kavagutti S V."/>
        </authorList>
    </citation>
    <scope>NUCLEOTIDE SEQUENCE</scope>
</reference>
<dbReference type="EMBL" id="CAFBLT010000001">
    <property type="protein sequence ID" value="CAB4879672.1"/>
    <property type="molecule type" value="Genomic_DNA"/>
</dbReference>
<gene>
    <name evidence="1" type="ORF">UFOPK3427_01414</name>
    <name evidence="2" type="ORF">UFOPK4112_00887</name>
</gene>
<dbReference type="EMBL" id="CAFBPM010000007">
    <property type="protein sequence ID" value="CAB5020519.1"/>
    <property type="molecule type" value="Genomic_DNA"/>
</dbReference>